<evidence type="ECO:0000313" key="2">
    <source>
        <dbReference type="EMBL" id="QDO96761.1"/>
    </source>
</evidence>
<dbReference type="KEGG" id="fer:FNB15_05470"/>
<name>A0A516GZ01_9PROT</name>
<protein>
    <submittedName>
        <fullName evidence="2">Uncharacterized protein</fullName>
    </submittedName>
</protein>
<dbReference type="EMBL" id="CP041636">
    <property type="protein sequence ID" value="QDO96761.1"/>
    <property type="molecule type" value="Genomic_DNA"/>
</dbReference>
<evidence type="ECO:0000256" key="1">
    <source>
        <dbReference type="SAM" id="MobiDB-lite"/>
    </source>
</evidence>
<evidence type="ECO:0000313" key="3">
    <source>
        <dbReference type="Proteomes" id="UP000317496"/>
    </source>
</evidence>
<accession>A0A516GZ01</accession>
<proteinExistence type="predicted"/>
<dbReference type="Proteomes" id="UP000317496">
    <property type="component" value="Chromosome"/>
</dbReference>
<organism evidence="2 3">
    <name type="scientific">Ferrovibrio terrae</name>
    <dbReference type="NCBI Taxonomy" id="2594003"/>
    <lineage>
        <taxon>Bacteria</taxon>
        <taxon>Pseudomonadati</taxon>
        <taxon>Pseudomonadota</taxon>
        <taxon>Alphaproteobacteria</taxon>
        <taxon>Rhodospirillales</taxon>
        <taxon>Rhodospirillaceae</taxon>
        <taxon>Ferrovibrio</taxon>
    </lineage>
</organism>
<feature type="compositionally biased region" description="Low complexity" evidence="1">
    <location>
        <begin position="28"/>
        <end position="37"/>
    </location>
</feature>
<feature type="region of interest" description="Disordered" evidence="1">
    <location>
        <begin position="1"/>
        <end position="47"/>
    </location>
</feature>
<sequence>MSKPKLSKPAQKAPGKPGLLARLFGAEQPAAPKPAQKYTGPAKTDSRDPRILLAQQIRAIRAKLNPQILRLAEKVAKKGPPTTDQDRATLAIEIFLAQKEDGGDFATRLKARLDDRKRNSH</sequence>
<dbReference type="RefSeq" id="WP_144067742.1">
    <property type="nucleotide sequence ID" value="NZ_CP041636.1"/>
</dbReference>
<dbReference type="AlphaFoldDB" id="A0A516GZ01"/>
<reference evidence="2 3" key="1">
    <citation type="submission" date="2019-07" db="EMBL/GenBank/DDBJ databases">
        <title>Genome sequencing for Ferrovibrio sp. K5.</title>
        <authorList>
            <person name="Park S.-J."/>
        </authorList>
    </citation>
    <scope>NUCLEOTIDE SEQUENCE [LARGE SCALE GENOMIC DNA]</scope>
    <source>
        <strain evidence="2 3">K5</strain>
    </source>
</reference>
<gene>
    <name evidence="2" type="ORF">FNB15_05470</name>
</gene>
<keyword evidence="3" id="KW-1185">Reference proteome</keyword>